<evidence type="ECO:0000256" key="1">
    <source>
        <dbReference type="ARBA" id="ARBA00003330"/>
    </source>
</evidence>
<organism evidence="15 16">
    <name type="scientific">Herbaspirillum hiltneri N3</name>
    <dbReference type="NCBI Taxonomy" id="1262470"/>
    <lineage>
        <taxon>Bacteria</taxon>
        <taxon>Pseudomonadati</taxon>
        <taxon>Pseudomonadota</taxon>
        <taxon>Betaproteobacteria</taxon>
        <taxon>Burkholderiales</taxon>
        <taxon>Oxalobacteraceae</taxon>
        <taxon>Herbaspirillum</taxon>
    </lineage>
</organism>
<dbReference type="SUPFAM" id="SSF52833">
    <property type="entry name" value="Thioredoxin-like"/>
    <property type="match status" value="1"/>
</dbReference>
<dbReference type="InterPro" id="IPR000866">
    <property type="entry name" value="AhpC/TSA"/>
</dbReference>
<evidence type="ECO:0000256" key="5">
    <source>
        <dbReference type="ARBA" id="ARBA00022862"/>
    </source>
</evidence>
<gene>
    <name evidence="15" type="ORF">F506_00765</name>
</gene>
<comment type="subunit">
    <text evidence="2">Monomer.</text>
</comment>
<evidence type="ECO:0000256" key="12">
    <source>
        <dbReference type="ARBA" id="ARBA00049091"/>
    </source>
</evidence>
<evidence type="ECO:0000256" key="10">
    <source>
        <dbReference type="ARBA" id="ARBA00038489"/>
    </source>
</evidence>
<proteinExistence type="inferred from homology"/>
<dbReference type="InterPro" id="IPR024706">
    <property type="entry name" value="Peroxiredoxin_AhpC-typ"/>
</dbReference>
<dbReference type="EC" id="1.11.1.24" evidence="3"/>
<evidence type="ECO:0000313" key="15">
    <source>
        <dbReference type="EMBL" id="AKZ61390.1"/>
    </source>
</evidence>
<evidence type="ECO:0000256" key="3">
    <source>
        <dbReference type="ARBA" id="ARBA00013017"/>
    </source>
</evidence>
<evidence type="ECO:0000256" key="8">
    <source>
        <dbReference type="ARBA" id="ARBA00023284"/>
    </source>
</evidence>
<dbReference type="CDD" id="cd03017">
    <property type="entry name" value="PRX_BCP"/>
    <property type="match status" value="1"/>
</dbReference>
<evidence type="ECO:0000256" key="9">
    <source>
        <dbReference type="ARBA" id="ARBA00032824"/>
    </source>
</evidence>
<dbReference type="InterPro" id="IPR036249">
    <property type="entry name" value="Thioredoxin-like_sf"/>
</dbReference>
<dbReference type="InterPro" id="IPR050924">
    <property type="entry name" value="Peroxiredoxin_BCP/PrxQ"/>
</dbReference>
<evidence type="ECO:0000256" key="7">
    <source>
        <dbReference type="ARBA" id="ARBA00023157"/>
    </source>
</evidence>
<dbReference type="PANTHER" id="PTHR42801:SF4">
    <property type="entry name" value="AHPC_TSA FAMILY PROTEIN"/>
    <property type="match status" value="1"/>
</dbReference>
<keyword evidence="7" id="KW-1015">Disulfide bond</keyword>
<comment type="function">
    <text evidence="1">Thiol-specific peroxidase that catalyzes the reduction of hydrogen peroxide and organic hydroperoxides to water and alcohols, respectively. Plays a role in cell protection against oxidative stress by detoxifying peroxides and as sensor of hydrogen peroxide-mediated signaling events.</text>
</comment>
<accession>A0ABN4HR51</accession>
<evidence type="ECO:0000256" key="2">
    <source>
        <dbReference type="ARBA" id="ARBA00011245"/>
    </source>
</evidence>
<dbReference type="RefSeq" id="WP_053194853.1">
    <property type="nucleotide sequence ID" value="NZ_CP011409.1"/>
</dbReference>
<comment type="similarity">
    <text evidence="10">Belongs to the peroxiredoxin family. BCP/PrxQ subfamily.</text>
</comment>
<evidence type="ECO:0000256" key="13">
    <source>
        <dbReference type="SAM" id="SignalP"/>
    </source>
</evidence>
<name>A0ABN4HR51_9BURK</name>
<keyword evidence="16" id="KW-1185">Reference proteome</keyword>
<keyword evidence="8" id="KW-0676">Redox-active center</keyword>
<evidence type="ECO:0000313" key="16">
    <source>
        <dbReference type="Proteomes" id="UP000063429"/>
    </source>
</evidence>
<dbReference type="EMBL" id="CP011409">
    <property type="protein sequence ID" value="AKZ61390.1"/>
    <property type="molecule type" value="Genomic_DNA"/>
</dbReference>
<keyword evidence="6" id="KW-0560">Oxidoreductase</keyword>
<dbReference type="Pfam" id="PF00578">
    <property type="entry name" value="AhpC-TSA"/>
    <property type="match status" value="1"/>
</dbReference>
<feature type="signal peptide" evidence="13">
    <location>
        <begin position="1"/>
        <end position="23"/>
    </location>
</feature>
<dbReference type="PROSITE" id="PS51352">
    <property type="entry name" value="THIOREDOXIN_2"/>
    <property type="match status" value="1"/>
</dbReference>
<keyword evidence="4" id="KW-0575">Peroxidase</keyword>
<dbReference type="PANTHER" id="PTHR42801">
    <property type="entry name" value="THIOREDOXIN-DEPENDENT PEROXIDE REDUCTASE"/>
    <property type="match status" value="1"/>
</dbReference>
<dbReference type="InterPro" id="IPR013766">
    <property type="entry name" value="Thioredoxin_domain"/>
</dbReference>
<evidence type="ECO:0000256" key="6">
    <source>
        <dbReference type="ARBA" id="ARBA00023002"/>
    </source>
</evidence>
<comment type="catalytic activity">
    <reaction evidence="12">
        <text>a hydroperoxide + [thioredoxin]-dithiol = an alcohol + [thioredoxin]-disulfide + H2O</text>
        <dbReference type="Rhea" id="RHEA:62620"/>
        <dbReference type="Rhea" id="RHEA-COMP:10698"/>
        <dbReference type="Rhea" id="RHEA-COMP:10700"/>
        <dbReference type="ChEBI" id="CHEBI:15377"/>
        <dbReference type="ChEBI" id="CHEBI:29950"/>
        <dbReference type="ChEBI" id="CHEBI:30879"/>
        <dbReference type="ChEBI" id="CHEBI:35924"/>
        <dbReference type="ChEBI" id="CHEBI:50058"/>
        <dbReference type="EC" id="1.11.1.24"/>
    </reaction>
</comment>
<dbReference type="PIRSF" id="PIRSF000239">
    <property type="entry name" value="AHPC"/>
    <property type="match status" value="1"/>
</dbReference>
<evidence type="ECO:0000256" key="4">
    <source>
        <dbReference type="ARBA" id="ARBA00022559"/>
    </source>
</evidence>
<protein>
    <recommendedName>
        <fullName evidence="3">thioredoxin-dependent peroxiredoxin</fullName>
        <ecNumber evidence="3">1.11.1.24</ecNumber>
    </recommendedName>
    <alternativeName>
        <fullName evidence="9">Thioredoxin peroxidase</fullName>
    </alternativeName>
    <alternativeName>
        <fullName evidence="11">Thioredoxin-dependent peroxiredoxin Bcp</fullName>
    </alternativeName>
</protein>
<keyword evidence="5" id="KW-0049">Antioxidant</keyword>
<evidence type="ECO:0000259" key="14">
    <source>
        <dbReference type="PROSITE" id="PS51352"/>
    </source>
</evidence>
<sequence>MKRLVSTLISCAISLLAAPGAMAALKAGDKAPDFTAQASLGGQVSTFSLAEALRKGPVVLYFYPAAFTTGCTIEAHLFADAIDRYKALGATVIGVSNDKIETLNKFSVSECRSKFAVAADTDKKIMKSYDAVMMIKSDYASRTSYVITPDHAILYEYSSMNPDKHVENTLQALQQWAAKKK</sequence>
<reference evidence="16" key="1">
    <citation type="journal article" date="2015" name="Genome Announc.">
        <title>Complete Genome Sequence of Herbaspirillum hiltneri N3 (DSM 17495), Isolated from Surface-Sterilized Wheat Roots.</title>
        <authorList>
            <person name="Guizelini D."/>
            <person name="Saizaki P.M."/>
            <person name="Coimbra N.A."/>
            <person name="Weiss V.A."/>
            <person name="Faoro H."/>
            <person name="Sfeir M.Z."/>
            <person name="Baura V.A."/>
            <person name="Monteiro R.A."/>
            <person name="Chubatsu L.S."/>
            <person name="Souza E.M."/>
            <person name="Cruz L.M."/>
            <person name="Pedrosa F.O."/>
            <person name="Raittz R.T."/>
            <person name="Marchaukoski J.N."/>
            <person name="Steffens M.B."/>
        </authorList>
    </citation>
    <scope>NUCLEOTIDE SEQUENCE [LARGE SCALE GENOMIC DNA]</scope>
    <source>
        <strain evidence="16">N3</strain>
    </source>
</reference>
<evidence type="ECO:0000256" key="11">
    <source>
        <dbReference type="ARBA" id="ARBA00042639"/>
    </source>
</evidence>
<feature type="chain" id="PRO_5046411998" description="thioredoxin-dependent peroxiredoxin" evidence="13">
    <location>
        <begin position="24"/>
        <end position="181"/>
    </location>
</feature>
<dbReference type="Proteomes" id="UP000063429">
    <property type="component" value="Chromosome"/>
</dbReference>
<feature type="domain" description="Thioredoxin" evidence="14">
    <location>
        <begin position="25"/>
        <end position="175"/>
    </location>
</feature>
<keyword evidence="13" id="KW-0732">Signal</keyword>
<dbReference type="Gene3D" id="3.40.30.10">
    <property type="entry name" value="Glutaredoxin"/>
    <property type="match status" value="1"/>
</dbReference>